<feature type="domain" description="TIL" evidence="4">
    <location>
        <begin position="88"/>
        <end position="144"/>
    </location>
</feature>
<evidence type="ECO:0000313" key="5">
    <source>
        <dbReference type="EMBL" id="KAK9680336.1"/>
    </source>
</evidence>
<evidence type="ECO:0000259" key="4">
    <source>
        <dbReference type="Pfam" id="PF01826"/>
    </source>
</evidence>
<dbReference type="SUPFAM" id="SSF57567">
    <property type="entry name" value="Serine protease inhibitors"/>
    <property type="match status" value="2"/>
</dbReference>
<evidence type="ECO:0000256" key="2">
    <source>
        <dbReference type="ARBA" id="ARBA00023157"/>
    </source>
</evidence>
<keyword evidence="3" id="KW-0732">Signal</keyword>
<evidence type="ECO:0000313" key="6">
    <source>
        <dbReference type="Proteomes" id="UP001458880"/>
    </source>
</evidence>
<dbReference type="PANTHER" id="PTHR23259:SF70">
    <property type="entry name" value="ACCESSORY GLAND PROTEIN ACP62F-RELATED"/>
    <property type="match status" value="1"/>
</dbReference>
<dbReference type="PANTHER" id="PTHR23259">
    <property type="entry name" value="RIDDLE"/>
    <property type="match status" value="1"/>
</dbReference>
<dbReference type="GO" id="GO:0030414">
    <property type="term" value="F:peptidase inhibitor activity"/>
    <property type="evidence" value="ECO:0007669"/>
    <property type="project" value="UniProtKB-KW"/>
</dbReference>
<proteinExistence type="predicted"/>
<sequence length="148" mass="16457">MGIAMFLLVAYSSINYALSEPISQYLCPDNEIYRDEGHCDELCGERTTTTSLCIPELAEPGCYCKPGYRRQSDEPGSLCVHEKDCVICDEDQEYRMCGTDCPRYCGAPPGPLPCNKMCRAGCFCKDSYVLRRKGGTRCILESQCPSCS</sequence>
<accession>A0AAW1HUT8</accession>
<dbReference type="CDD" id="cd19941">
    <property type="entry name" value="TIL"/>
    <property type="match status" value="1"/>
</dbReference>
<dbReference type="InterPro" id="IPR036084">
    <property type="entry name" value="Ser_inhib-like_sf"/>
</dbReference>
<comment type="caution">
    <text evidence="5">The sequence shown here is derived from an EMBL/GenBank/DDBJ whole genome shotgun (WGS) entry which is preliminary data.</text>
</comment>
<feature type="chain" id="PRO_5043754935" evidence="3">
    <location>
        <begin position="20"/>
        <end position="148"/>
    </location>
</feature>
<dbReference type="Pfam" id="PF01826">
    <property type="entry name" value="TIL"/>
    <property type="match status" value="1"/>
</dbReference>
<name>A0AAW1HUT8_POPJA</name>
<protein>
    <submittedName>
        <fullName evidence="5">Trypsin Inhibitor like cysteine rich domain</fullName>
    </submittedName>
</protein>
<dbReference type="InterPro" id="IPR002919">
    <property type="entry name" value="TIL_dom"/>
</dbReference>
<dbReference type="Gene3D" id="2.10.25.10">
    <property type="entry name" value="Laminin"/>
    <property type="match status" value="2"/>
</dbReference>
<reference evidence="5 6" key="1">
    <citation type="journal article" date="2024" name="BMC Genomics">
        <title>De novo assembly and annotation of Popillia japonica's genome with initial clues to its potential as an invasive pest.</title>
        <authorList>
            <person name="Cucini C."/>
            <person name="Boschi S."/>
            <person name="Funari R."/>
            <person name="Cardaioli E."/>
            <person name="Iannotti N."/>
            <person name="Marturano G."/>
            <person name="Paoli F."/>
            <person name="Bruttini M."/>
            <person name="Carapelli A."/>
            <person name="Frati F."/>
            <person name="Nardi F."/>
        </authorList>
    </citation>
    <scope>NUCLEOTIDE SEQUENCE [LARGE SCALE GENOMIC DNA]</scope>
    <source>
        <strain evidence="5">DMR45628</strain>
    </source>
</reference>
<dbReference type="EMBL" id="JASPKY010000912">
    <property type="protein sequence ID" value="KAK9680336.1"/>
    <property type="molecule type" value="Genomic_DNA"/>
</dbReference>
<organism evidence="5 6">
    <name type="scientific">Popillia japonica</name>
    <name type="common">Japanese beetle</name>
    <dbReference type="NCBI Taxonomy" id="7064"/>
    <lineage>
        <taxon>Eukaryota</taxon>
        <taxon>Metazoa</taxon>
        <taxon>Ecdysozoa</taxon>
        <taxon>Arthropoda</taxon>
        <taxon>Hexapoda</taxon>
        <taxon>Insecta</taxon>
        <taxon>Pterygota</taxon>
        <taxon>Neoptera</taxon>
        <taxon>Endopterygota</taxon>
        <taxon>Coleoptera</taxon>
        <taxon>Polyphaga</taxon>
        <taxon>Scarabaeiformia</taxon>
        <taxon>Scarabaeidae</taxon>
        <taxon>Rutelinae</taxon>
        <taxon>Popillia</taxon>
    </lineage>
</organism>
<evidence type="ECO:0000256" key="1">
    <source>
        <dbReference type="ARBA" id="ARBA00022690"/>
    </source>
</evidence>
<dbReference type="AlphaFoldDB" id="A0AAW1HUT8"/>
<keyword evidence="2" id="KW-1015">Disulfide bond</keyword>
<gene>
    <name evidence="5" type="ORF">QE152_g39178</name>
</gene>
<keyword evidence="6" id="KW-1185">Reference proteome</keyword>
<dbReference type="Proteomes" id="UP001458880">
    <property type="component" value="Unassembled WGS sequence"/>
</dbReference>
<dbReference type="InterPro" id="IPR051368">
    <property type="entry name" value="SerProtInhib-TIL_Domain"/>
</dbReference>
<keyword evidence="1" id="KW-0646">Protease inhibitor</keyword>
<evidence type="ECO:0000256" key="3">
    <source>
        <dbReference type="SAM" id="SignalP"/>
    </source>
</evidence>
<feature type="signal peptide" evidence="3">
    <location>
        <begin position="1"/>
        <end position="19"/>
    </location>
</feature>